<gene>
    <name evidence="1" type="ORF">ND2E_1010</name>
</gene>
<dbReference type="RefSeq" id="WP_033096068.1">
    <property type="nucleotide sequence ID" value="NZ_JQED01000057.1"/>
</dbReference>
<dbReference type="OrthoDB" id="9812088at2"/>
<evidence type="ECO:0000313" key="2">
    <source>
        <dbReference type="Proteomes" id="UP000029843"/>
    </source>
</evidence>
<accession>A0A099K6L0</accession>
<organism evidence="1 2">
    <name type="scientific">Colwellia psychrerythraea</name>
    <name type="common">Vibrio psychroerythus</name>
    <dbReference type="NCBI Taxonomy" id="28229"/>
    <lineage>
        <taxon>Bacteria</taxon>
        <taxon>Pseudomonadati</taxon>
        <taxon>Pseudomonadota</taxon>
        <taxon>Gammaproteobacteria</taxon>
        <taxon>Alteromonadales</taxon>
        <taxon>Colwelliaceae</taxon>
        <taxon>Colwellia</taxon>
    </lineage>
</organism>
<dbReference type="Proteomes" id="UP000029843">
    <property type="component" value="Unassembled WGS sequence"/>
</dbReference>
<dbReference type="AlphaFoldDB" id="A0A099K6L0"/>
<reference evidence="1 2" key="1">
    <citation type="submission" date="2014-08" db="EMBL/GenBank/DDBJ databases">
        <title>Genomic and Phenotypic Diversity of Colwellia psychrerythraea strains from Disparate Marine Basins.</title>
        <authorList>
            <person name="Techtmann S.M."/>
            <person name="Stelling S.C."/>
            <person name="Utturkar S.M."/>
            <person name="Alshibli N."/>
            <person name="Harris A."/>
            <person name="Brown S.D."/>
            <person name="Hazen T.C."/>
        </authorList>
    </citation>
    <scope>NUCLEOTIDE SEQUENCE [LARGE SCALE GENOMIC DNA]</scope>
    <source>
        <strain evidence="1 2">ND2E</strain>
    </source>
</reference>
<evidence type="ECO:0008006" key="3">
    <source>
        <dbReference type="Google" id="ProtNLM"/>
    </source>
</evidence>
<dbReference type="InterPro" id="IPR009752">
    <property type="entry name" value="Phage_Mu_GpJ"/>
</dbReference>
<sequence>MYCTKQDLIDRFGQDELVDLTQLNNSGVIDETVLGQAITDASAEMDGYLGGRYQLPLDTVPPVLKALCCNVARYNLYDEQASEQVTKRYDAAIKFLFSVSKGEISLGVDGTGSKATSTDLADIQSAGSVFARSKSTGFI</sequence>
<protein>
    <recommendedName>
        <fullName evidence="3">DUF1320 domain-containing protein</fullName>
    </recommendedName>
</protein>
<proteinExistence type="predicted"/>
<dbReference type="EMBL" id="JQED01000057">
    <property type="protein sequence ID" value="KGJ86444.1"/>
    <property type="molecule type" value="Genomic_DNA"/>
</dbReference>
<name>A0A099K6L0_COLPS</name>
<evidence type="ECO:0000313" key="1">
    <source>
        <dbReference type="EMBL" id="KGJ86444.1"/>
    </source>
</evidence>
<dbReference type="Pfam" id="PF07030">
    <property type="entry name" value="Phage_Mu_Gp36"/>
    <property type="match status" value="1"/>
</dbReference>
<dbReference type="PATRIC" id="fig|28229.4.peg.4504"/>
<comment type="caution">
    <text evidence="1">The sequence shown here is derived from an EMBL/GenBank/DDBJ whole genome shotgun (WGS) entry which is preliminary data.</text>
</comment>